<keyword evidence="1" id="KW-0812">Transmembrane</keyword>
<evidence type="ECO:0000313" key="3">
    <source>
        <dbReference type="Proteomes" id="UP001497382"/>
    </source>
</evidence>
<keyword evidence="1" id="KW-0472">Membrane</keyword>
<gene>
    <name evidence="2" type="ORF">LARSCL_LOCUS15773</name>
</gene>
<reference evidence="2 3" key="1">
    <citation type="submission" date="2024-04" db="EMBL/GenBank/DDBJ databases">
        <authorList>
            <person name="Rising A."/>
            <person name="Reimegard J."/>
            <person name="Sonavane S."/>
            <person name="Akerstrom W."/>
            <person name="Nylinder S."/>
            <person name="Hedman E."/>
            <person name="Kallberg Y."/>
        </authorList>
    </citation>
    <scope>NUCLEOTIDE SEQUENCE [LARGE SCALE GENOMIC DNA]</scope>
</reference>
<protein>
    <submittedName>
        <fullName evidence="2">Uncharacterized protein</fullName>
    </submittedName>
</protein>
<dbReference type="AlphaFoldDB" id="A0AAV2B0G7"/>
<comment type="caution">
    <text evidence="2">The sequence shown here is derived from an EMBL/GenBank/DDBJ whole genome shotgun (WGS) entry which is preliminary data.</text>
</comment>
<evidence type="ECO:0000256" key="1">
    <source>
        <dbReference type="SAM" id="Phobius"/>
    </source>
</evidence>
<name>A0AAV2B0G7_9ARAC</name>
<feature type="transmembrane region" description="Helical" evidence="1">
    <location>
        <begin position="12"/>
        <end position="29"/>
    </location>
</feature>
<keyword evidence="3" id="KW-1185">Reference proteome</keyword>
<organism evidence="2 3">
    <name type="scientific">Larinioides sclopetarius</name>
    <dbReference type="NCBI Taxonomy" id="280406"/>
    <lineage>
        <taxon>Eukaryota</taxon>
        <taxon>Metazoa</taxon>
        <taxon>Ecdysozoa</taxon>
        <taxon>Arthropoda</taxon>
        <taxon>Chelicerata</taxon>
        <taxon>Arachnida</taxon>
        <taxon>Araneae</taxon>
        <taxon>Araneomorphae</taxon>
        <taxon>Entelegynae</taxon>
        <taxon>Araneoidea</taxon>
        <taxon>Araneidae</taxon>
        <taxon>Larinioides</taxon>
    </lineage>
</organism>
<evidence type="ECO:0000313" key="2">
    <source>
        <dbReference type="EMBL" id="CAL1289170.1"/>
    </source>
</evidence>
<accession>A0AAV2B0G7</accession>
<proteinExistence type="predicted"/>
<dbReference type="EMBL" id="CAXIEN010000243">
    <property type="protein sequence ID" value="CAL1289170.1"/>
    <property type="molecule type" value="Genomic_DNA"/>
</dbReference>
<keyword evidence="1" id="KW-1133">Transmembrane helix</keyword>
<sequence>MPFTELNHGNWLLFIATFSIYSEIGRLFLTS</sequence>
<dbReference type="Proteomes" id="UP001497382">
    <property type="component" value="Unassembled WGS sequence"/>
</dbReference>